<dbReference type="PROSITE" id="PS50011">
    <property type="entry name" value="PROTEIN_KINASE_DOM"/>
    <property type="match status" value="1"/>
</dbReference>
<dbReference type="PRINTS" id="PR00109">
    <property type="entry name" value="TYRKINASE"/>
</dbReference>
<dbReference type="SUPFAM" id="SSF56112">
    <property type="entry name" value="Protein kinase-like (PK-like)"/>
    <property type="match status" value="1"/>
</dbReference>
<evidence type="ECO:0000256" key="2">
    <source>
        <dbReference type="ARBA" id="ARBA00022840"/>
    </source>
</evidence>
<proteinExistence type="predicted"/>
<dbReference type="Pfam" id="PF07714">
    <property type="entry name" value="PK_Tyr_Ser-Thr"/>
    <property type="match status" value="1"/>
</dbReference>
<name>A0A3P7VVU0_HAEPC</name>
<dbReference type="PANTHER" id="PTHR24418">
    <property type="entry name" value="TYROSINE-PROTEIN KINASE"/>
    <property type="match status" value="1"/>
</dbReference>
<organism evidence="4 5">
    <name type="scientific">Haemonchus placei</name>
    <name type="common">Barber's pole worm</name>
    <dbReference type="NCBI Taxonomy" id="6290"/>
    <lineage>
        <taxon>Eukaryota</taxon>
        <taxon>Metazoa</taxon>
        <taxon>Ecdysozoa</taxon>
        <taxon>Nematoda</taxon>
        <taxon>Chromadorea</taxon>
        <taxon>Rhabditida</taxon>
        <taxon>Rhabditina</taxon>
        <taxon>Rhabditomorpha</taxon>
        <taxon>Strongyloidea</taxon>
        <taxon>Trichostrongylidae</taxon>
        <taxon>Haemonchus</taxon>
    </lineage>
</organism>
<dbReference type="GO" id="GO:0005524">
    <property type="term" value="F:ATP binding"/>
    <property type="evidence" value="ECO:0007669"/>
    <property type="project" value="UniProtKB-KW"/>
</dbReference>
<dbReference type="GO" id="GO:0004672">
    <property type="term" value="F:protein kinase activity"/>
    <property type="evidence" value="ECO:0007669"/>
    <property type="project" value="InterPro"/>
</dbReference>
<keyword evidence="5" id="KW-1185">Reference proteome</keyword>
<feature type="domain" description="Protein kinase" evidence="3">
    <location>
        <begin position="1"/>
        <end position="189"/>
    </location>
</feature>
<evidence type="ECO:0000256" key="1">
    <source>
        <dbReference type="ARBA" id="ARBA00022741"/>
    </source>
</evidence>
<dbReference type="InterPro" id="IPR011009">
    <property type="entry name" value="Kinase-like_dom_sf"/>
</dbReference>
<dbReference type="InterPro" id="IPR050198">
    <property type="entry name" value="Non-receptor_tyrosine_kinases"/>
</dbReference>
<reference evidence="4 5" key="1">
    <citation type="submission" date="2018-11" db="EMBL/GenBank/DDBJ databases">
        <authorList>
            <consortium name="Pathogen Informatics"/>
        </authorList>
    </citation>
    <scope>NUCLEOTIDE SEQUENCE [LARGE SCALE GENOMIC DNA]</scope>
    <source>
        <strain evidence="4 5">MHpl1</strain>
    </source>
</reference>
<dbReference type="OrthoDB" id="5863201at2759"/>
<protein>
    <recommendedName>
        <fullName evidence="3">Protein kinase domain-containing protein</fullName>
    </recommendedName>
</protein>
<accession>A0A3P7VVU0</accession>
<dbReference type="STRING" id="6290.A0A3P7VVU0"/>
<evidence type="ECO:0000259" key="3">
    <source>
        <dbReference type="PROSITE" id="PS50011"/>
    </source>
</evidence>
<dbReference type="InterPro" id="IPR000719">
    <property type="entry name" value="Prot_kinase_dom"/>
</dbReference>
<dbReference type="Proteomes" id="UP000268014">
    <property type="component" value="Unassembled WGS sequence"/>
</dbReference>
<sequence>MIVTELVHGERLSSYIRRHPELSTGILFLYASDVAYALLYLHNKKALHRDVACHSCMLDKDHNRVKLSNLGLSARGECYKISKEEKVHLRIRWHAPEVIKTGFYTTPSDVFSYGILVWEIFHYVQRPYGKIENHVIREKISKPDFRPGVDKSLPEEIKHIMEFCWKADPSKRPVMATVVGYIRNNAGKM</sequence>
<keyword evidence="2" id="KW-0067">ATP-binding</keyword>
<keyword evidence="1" id="KW-0547">Nucleotide-binding</keyword>
<dbReference type="EMBL" id="UZAF01001896">
    <property type="protein sequence ID" value="VDO09528.1"/>
    <property type="molecule type" value="Genomic_DNA"/>
</dbReference>
<dbReference type="AlphaFoldDB" id="A0A3P7VVU0"/>
<dbReference type="InterPro" id="IPR001245">
    <property type="entry name" value="Ser-Thr/Tyr_kinase_cat_dom"/>
</dbReference>
<gene>
    <name evidence="4" type="ORF">HPLM_LOCUS1433</name>
</gene>
<dbReference type="Gene3D" id="1.10.510.10">
    <property type="entry name" value="Transferase(Phosphotransferase) domain 1"/>
    <property type="match status" value="1"/>
</dbReference>
<evidence type="ECO:0000313" key="5">
    <source>
        <dbReference type="Proteomes" id="UP000268014"/>
    </source>
</evidence>
<evidence type="ECO:0000313" key="4">
    <source>
        <dbReference type="EMBL" id="VDO09528.1"/>
    </source>
</evidence>